<proteinExistence type="predicted"/>
<reference evidence="1 2" key="1">
    <citation type="submission" date="2014-06" db="EMBL/GenBank/DDBJ databases">
        <authorList>
            <person name="Urmite Genomes Urmite Genomes"/>
        </authorList>
    </citation>
    <scope>NUCLEOTIDE SEQUENCE [LARGE SCALE GENOMIC DNA]</scope>
</reference>
<keyword evidence="2" id="KW-1185">Reference proteome</keyword>
<name>A0A078L4L3_9GAMM</name>
<accession>A0A078L4L3</accession>
<dbReference type="EMBL" id="CCSB01000004">
    <property type="protein sequence ID" value="CDZ79009.1"/>
    <property type="molecule type" value="Genomic_DNA"/>
</dbReference>
<organism evidence="1 2">
    <name type="scientific">Legionella massiliensis</name>
    <dbReference type="NCBI Taxonomy" id="1034943"/>
    <lineage>
        <taxon>Bacteria</taxon>
        <taxon>Pseudomonadati</taxon>
        <taxon>Pseudomonadota</taxon>
        <taxon>Gammaproteobacteria</taxon>
        <taxon>Legionellales</taxon>
        <taxon>Legionellaceae</taxon>
        <taxon>Legionella</taxon>
    </lineage>
</organism>
<dbReference type="eggNOG" id="ENOG5030NI2">
    <property type="taxonomic scope" value="Bacteria"/>
</dbReference>
<protein>
    <submittedName>
        <fullName evidence="1">Uncharacterized protein</fullName>
    </submittedName>
</protein>
<dbReference type="AlphaFoldDB" id="A0A078L4L3"/>
<dbReference type="OrthoDB" id="5652339at2"/>
<evidence type="ECO:0000313" key="2">
    <source>
        <dbReference type="Proteomes" id="UP000044071"/>
    </source>
</evidence>
<dbReference type="InterPro" id="IPR040808">
    <property type="entry name" value="DUF5630"/>
</dbReference>
<evidence type="ECO:0000313" key="1">
    <source>
        <dbReference type="EMBL" id="CDZ79009.1"/>
    </source>
</evidence>
<dbReference type="Proteomes" id="UP000044071">
    <property type="component" value="Unassembled WGS sequence"/>
</dbReference>
<dbReference type="RefSeq" id="WP_052403346.1">
    <property type="nucleotide sequence ID" value="NZ_CCVW01000004.1"/>
</dbReference>
<sequence>MTLAEFLILNVEEKNFHGQLIKLSQNKNAVEHLERLIQRSDTGMLLKLALTDPEIDAICKLPQFEDYWTDIWRQTGVNPREMAQDSGEPIHENLPMPTVSSFELLKGLFLYEEYRRQLEAQTELTEKFFKEAEEFLVASVRHGCYFAMNALCMAGLELLQANFDADIAIKVLICARVAANFYLSPGYLLLSNVYHDFIQYKDKDCFAGLNLRIEAFKAAYMAERLEEYSIAMINNAYQGKTLQEASGGKIKGFSHAKTRLQNYLALNAFELNQAIGAVGREVGSIIAQVTIVADSAEPQDDGIAYPRASG</sequence>
<dbReference type="Pfam" id="PF18632">
    <property type="entry name" value="DUF5630"/>
    <property type="match status" value="1"/>
</dbReference>
<gene>
    <name evidence="1" type="ORF">BN59_03324</name>
</gene>